<dbReference type="OrthoDB" id="6119038at2"/>
<sequence>MIGAVVEWDGAVLWRRFIRDDVLDSLYGKASVGAKNLINTGLETLSALGPETLKSGSIPSLYGLHAGPLRHTHASTFADALRTAALLYSSLTNLDKLDDLSAEDAPTQDEGNQRFATEVRSRVIAQRPDLELNFGQSAVLIEGGERTKFGYVSPRSILHFGVLSAVRQPAGVRDARAKLWEMTRAKEYSQIPFAGLIFGVPSEEDPTLSGRQIDAMRRNIREIEQEADTYHMRFFPVASAQLGAQKVIEYA</sequence>
<name>A0A0F5JX20_9BURK</name>
<keyword evidence="2" id="KW-1185">Reference proteome</keyword>
<reference evidence="1 2" key="1">
    <citation type="submission" date="2015-03" db="EMBL/GenBank/DDBJ databases">
        <title>Draft Genome Sequence of Burkholderia andropogonis type strain ICMP2807, isolated from Sorghum bicolor.</title>
        <authorList>
            <person name="Lopes-Santos L."/>
            <person name="Castro D.B."/>
            <person name="Ottoboni L.M."/>
            <person name="Park D."/>
            <person name="Weirc B.S."/>
            <person name="Destefano S.A."/>
        </authorList>
    </citation>
    <scope>NUCLEOTIDE SEQUENCE [LARGE SCALE GENOMIC DNA]</scope>
    <source>
        <strain evidence="1 2">ICMP2807</strain>
    </source>
</reference>
<dbReference type="RefSeq" id="WP_046153505.1">
    <property type="nucleotide sequence ID" value="NZ_LAQU01000020.1"/>
</dbReference>
<proteinExistence type="predicted"/>
<dbReference type="AlphaFoldDB" id="A0A0F5JX20"/>
<protein>
    <submittedName>
        <fullName evidence="1">Uncharacterized protein</fullName>
    </submittedName>
</protein>
<evidence type="ECO:0000313" key="2">
    <source>
        <dbReference type="Proteomes" id="UP000033618"/>
    </source>
</evidence>
<dbReference type="STRING" id="28092.WM40_17410"/>
<organism evidence="1 2">
    <name type="scientific">Robbsia andropogonis</name>
    <dbReference type="NCBI Taxonomy" id="28092"/>
    <lineage>
        <taxon>Bacteria</taxon>
        <taxon>Pseudomonadati</taxon>
        <taxon>Pseudomonadota</taxon>
        <taxon>Betaproteobacteria</taxon>
        <taxon>Burkholderiales</taxon>
        <taxon>Burkholderiaceae</taxon>
        <taxon>Robbsia</taxon>
    </lineage>
</organism>
<gene>
    <name evidence="1" type="ORF">WM40_17410</name>
</gene>
<dbReference type="Proteomes" id="UP000033618">
    <property type="component" value="Unassembled WGS sequence"/>
</dbReference>
<dbReference type="PATRIC" id="fig|28092.6.peg.4097"/>
<dbReference type="EMBL" id="LAQU01000020">
    <property type="protein sequence ID" value="KKB62416.1"/>
    <property type="molecule type" value="Genomic_DNA"/>
</dbReference>
<comment type="caution">
    <text evidence="1">The sequence shown here is derived from an EMBL/GenBank/DDBJ whole genome shotgun (WGS) entry which is preliminary data.</text>
</comment>
<accession>A0A0F5JX20</accession>
<evidence type="ECO:0000313" key="1">
    <source>
        <dbReference type="EMBL" id="KKB62416.1"/>
    </source>
</evidence>